<comment type="caution">
    <text evidence="2">The sequence shown here is derived from an EMBL/GenBank/DDBJ whole genome shotgun (WGS) entry which is preliminary data.</text>
</comment>
<dbReference type="Gene3D" id="2.30.30.40">
    <property type="entry name" value="SH3 Domains"/>
    <property type="match status" value="1"/>
</dbReference>
<dbReference type="RefSeq" id="WP_164624072.1">
    <property type="nucleotide sequence ID" value="NZ_JAAIVJ010000003.1"/>
</dbReference>
<feature type="signal peptide" evidence="1">
    <location>
        <begin position="1"/>
        <end position="16"/>
    </location>
</feature>
<feature type="chain" id="PRO_5026847880" evidence="1">
    <location>
        <begin position="17"/>
        <end position="205"/>
    </location>
</feature>
<protein>
    <submittedName>
        <fullName evidence="2">Peptide-binding protein</fullName>
    </submittedName>
</protein>
<dbReference type="Proteomes" id="UP000477782">
    <property type="component" value="Unassembled WGS sequence"/>
</dbReference>
<keyword evidence="3" id="KW-1185">Reference proteome</keyword>
<dbReference type="AlphaFoldDB" id="A0A6M0QRB0"/>
<evidence type="ECO:0000313" key="3">
    <source>
        <dbReference type="Proteomes" id="UP000477782"/>
    </source>
</evidence>
<keyword evidence="1" id="KW-0732">Signal</keyword>
<sequence>MKLWLGLALAATPVMAETAYPSLHDVAGVAATDVLNIRAEPRSASAIIGSLTATETGIEVVAISPDGRWGRVNTGETSGWAALAYLRVQDRPAWFALQGSLHCAGAEPFWAAQIDPAGAGLVTFGTPETDDLPLQIQALWPGDDWRPVAGLSLASATATGMAVIRAESCSDGMSDRASGLGIDLFLNLGNGGEARALRGCCALAP</sequence>
<name>A0A6M0QRB0_9RHOB</name>
<evidence type="ECO:0000256" key="1">
    <source>
        <dbReference type="SAM" id="SignalP"/>
    </source>
</evidence>
<accession>A0A6M0QRB0</accession>
<evidence type="ECO:0000313" key="2">
    <source>
        <dbReference type="EMBL" id="NEY90025.1"/>
    </source>
</evidence>
<dbReference type="EMBL" id="JAAIVJ010000003">
    <property type="protein sequence ID" value="NEY90025.1"/>
    <property type="molecule type" value="Genomic_DNA"/>
</dbReference>
<proteinExistence type="predicted"/>
<organism evidence="2 3">
    <name type="scientific">Tabrizicola oligotrophica</name>
    <dbReference type="NCBI Taxonomy" id="2710650"/>
    <lineage>
        <taxon>Bacteria</taxon>
        <taxon>Pseudomonadati</taxon>
        <taxon>Pseudomonadota</taxon>
        <taxon>Alphaproteobacteria</taxon>
        <taxon>Rhodobacterales</taxon>
        <taxon>Paracoccaceae</taxon>
        <taxon>Tabrizicola</taxon>
    </lineage>
</organism>
<reference evidence="2 3" key="1">
    <citation type="submission" date="2020-02" db="EMBL/GenBank/DDBJ databases">
        <authorList>
            <person name="Chen W.-M."/>
        </authorList>
    </citation>
    <scope>NUCLEOTIDE SEQUENCE [LARGE SCALE GENOMIC DNA]</scope>
    <source>
        <strain evidence="2 3">KMS-5</strain>
    </source>
</reference>
<gene>
    <name evidence="2" type="ORF">G4Z14_06905</name>
</gene>